<feature type="transmembrane region" description="Helical" evidence="1">
    <location>
        <begin position="189"/>
        <end position="215"/>
    </location>
</feature>
<protein>
    <recommendedName>
        <fullName evidence="4">ABC-2 family transporter</fullName>
    </recommendedName>
</protein>
<accession>A0A2S6HW96</accession>
<feature type="transmembrane region" description="Helical" evidence="1">
    <location>
        <begin position="43"/>
        <end position="72"/>
    </location>
</feature>
<feature type="transmembrane region" description="Helical" evidence="1">
    <location>
        <begin position="151"/>
        <end position="177"/>
    </location>
</feature>
<dbReference type="AlphaFoldDB" id="A0A2S6HW96"/>
<name>A0A2S6HW96_9FIRM</name>
<gene>
    <name evidence="2" type="ORF">BXY41_103432</name>
</gene>
<proteinExistence type="predicted"/>
<dbReference type="OrthoDB" id="9816138at2"/>
<keyword evidence="1" id="KW-0472">Membrane</keyword>
<reference evidence="2 3" key="1">
    <citation type="submission" date="2018-02" db="EMBL/GenBank/DDBJ databases">
        <title>Genomic Encyclopedia of Archaeal and Bacterial Type Strains, Phase II (KMG-II): from individual species to whole genera.</title>
        <authorList>
            <person name="Goeker M."/>
        </authorList>
    </citation>
    <scope>NUCLEOTIDE SEQUENCE [LARGE SCALE GENOMIC DNA]</scope>
    <source>
        <strain evidence="2 3">DSM 3808</strain>
    </source>
</reference>
<evidence type="ECO:0000256" key="1">
    <source>
        <dbReference type="SAM" id="Phobius"/>
    </source>
</evidence>
<feature type="transmembrane region" description="Helical" evidence="1">
    <location>
        <begin position="16"/>
        <end position="37"/>
    </location>
</feature>
<dbReference type="Proteomes" id="UP000237749">
    <property type="component" value="Unassembled WGS sequence"/>
</dbReference>
<dbReference type="EMBL" id="PTJA01000003">
    <property type="protein sequence ID" value="PPK82216.1"/>
    <property type="molecule type" value="Genomic_DNA"/>
</dbReference>
<keyword evidence="1" id="KW-0812">Transmembrane</keyword>
<keyword evidence="1" id="KW-1133">Transmembrane helix</keyword>
<evidence type="ECO:0000313" key="3">
    <source>
        <dbReference type="Proteomes" id="UP000237749"/>
    </source>
</evidence>
<dbReference type="RefSeq" id="WP_104436261.1">
    <property type="nucleotide sequence ID" value="NZ_PTJA01000003.1"/>
</dbReference>
<comment type="caution">
    <text evidence="2">The sequence shown here is derived from an EMBL/GenBank/DDBJ whole genome shotgun (WGS) entry which is preliminary data.</text>
</comment>
<feature type="transmembrane region" description="Helical" evidence="1">
    <location>
        <begin position="101"/>
        <end position="124"/>
    </location>
</feature>
<feature type="transmembrane region" description="Helical" evidence="1">
    <location>
        <begin position="235"/>
        <end position="259"/>
    </location>
</feature>
<evidence type="ECO:0000313" key="2">
    <source>
        <dbReference type="EMBL" id="PPK82216.1"/>
    </source>
</evidence>
<organism evidence="2 3">
    <name type="scientific">Lacrimispora xylanisolvens</name>
    <dbReference type="NCBI Taxonomy" id="384636"/>
    <lineage>
        <taxon>Bacteria</taxon>
        <taxon>Bacillati</taxon>
        <taxon>Bacillota</taxon>
        <taxon>Clostridia</taxon>
        <taxon>Lachnospirales</taxon>
        <taxon>Lachnospiraceae</taxon>
        <taxon>Lacrimispora</taxon>
    </lineage>
</organism>
<sequence length="266" mass="30098">MLGKLIKHELKATARYFLPLFLIAIVLTPITRFTLWIGNYPKILQFIPTVIVFVYVASLIMVASASILLIIYRFYKSMVTDEGYLMHTLPVSSESHILSKLIVASIWTVSSWLVIFISIFGMFFTPDHLALLIDKLSYAWFYVNTTINSSLMALFIIETIFIVILGIFTAPLIYYASIAIGQVISKNKILGSIIGFFIIQVVSQIVSVVLMVPVGFYGDRVSESANSMFSFFANFFFPITILLAVFTQIILFGITDYIFKKKLNLE</sequence>
<evidence type="ECO:0008006" key="4">
    <source>
        <dbReference type="Google" id="ProtNLM"/>
    </source>
</evidence>
<keyword evidence="3" id="KW-1185">Reference proteome</keyword>